<keyword evidence="1" id="KW-0812">Transmembrane</keyword>
<proteinExistence type="predicted"/>
<reference evidence="2" key="2">
    <citation type="submission" date="2012-05" db="EMBL/GenBank/DDBJ databases">
        <title>Annotation of the Genome Sequence of Fusarium oxysporum HDV247.</title>
        <authorList>
            <consortium name="The Broad Institute Genomics Platform"/>
            <person name="Ma L.-J."/>
            <person name="Corby-Kistler H."/>
            <person name="Broz K."/>
            <person name="Gale L.R."/>
            <person name="Jonkers W."/>
            <person name="O'Donnell K."/>
            <person name="Ploetz R."/>
            <person name="Steinberg C."/>
            <person name="Schwartz D.C."/>
            <person name="VanEtten H."/>
            <person name="Zhou S."/>
            <person name="Young S.K."/>
            <person name="Zeng Q."/>
            <person name="Gargeya S."/>
            <person name="Fitzgerald M."/>
            <person name="Abouelleil A."/>
            <person name="Alvarado L."/>
            <person name="Chapman S.B."/>
            <person name="Gainer-Dewar J."/>
            <person name="Goldberg J."/>
            <person name="Griggs A."/>
            <person name="Gujja S."/>
            <person name="Hansen M."/>
            <person name="Howarth C."/>
            <person name="Imamovic A."/>
            <person name="Ireland A."/>
            <person name="Larimer J."/>
            <person name="McCowan C."/>
            <person name="Murphy C."/>
            <person name="Pearson M."/>
            <person name="Poon T.W."/>
            <person name="Priest M."/>
            <person name="Roberts A."/>
            <person name="Saif S."/>
            <person name="Shea T."/>
            <person name="Sykes S."/>
            <person name="Wortman J."/>
            <person name="Nusbaum C."/>
            <person name="Birren B."/>
        </authorList>
    </citation>
    <scope>NUCLEOTIDE SEQUENCE</scope>
    <source>
        <strain evidence="2">HDV247</strain>
    </source>
</reference>
<dbReference type="HOGENOM" id="CLU_1555338_0_0_1"/>
<dbReference type="Proteomes" id="UP000030751">
    <property type="component" value="Unassembled WGS sequence"/>
</dbReference>
<sequence>MKPVSSKFDVFLECQALAASHGTSALASLLPEPEKAQPTLAYPRRIARQKPKEAFETWWSTSAPELYKILNLKATTGWPPGHRMRMPPSSNAAINLAIGRDFNKFAKLTKASSFFGKIVLATRRYRGRTRLRLLLLLLSFHFLSFSFATSYHYLSHSPMEGVAVISIGPGPPEGSLELLDL</sequence>
<dbReference type="AlphaFoldDB" id="W9NVT1"/>
<dbReference type="OrthoDB" id="5079558at2759"/>
<dbReference type="EMBL" id="JH651006">
    <property type="protein sequence ID" value="EXA31850.1"/>
    <property type="molecule type" value="Genomic_DNA"/>
</dbReference>
<feature type="transmembrane region" description="Helical" evidence="1">
    <location>
        <begin position="133"/>
        <end position="154"/>
    </location>
</feature>
<evidence type="ECO:0000313" key="2">
    <source>
        <dbReference type="EMBL" id="EXA31850.1"/>
    </source>
</evidence>
<name>W9NVT1_FUSOX</name>
<gene>
    <name evidence="2" type="ORF">FOVG_16906</name>
</gene>
<accession>W9NVT1</accession>
<reference evidence="2" key="1">
    <citation type="submission" date="2011-10" db="EMBL/GenBank/DDBJ databases">
        <title>The Genome Sequence of Fusarium oxysporum HDV247.</title>
        <authorList>
            <consortium name="The Broad Institute Genome Sequencing Platform"/>
            <person name="Ma L.-J."/>
            <person name="Gale L.R."/>
            <person name="Schwartz D.C."/>
            <person name="Zhou S."/>
            <person name="Corby-Kistler H."/>
            <person name="Young S.K."/>
            <person name="Zeng Q."/>
            <person name="Gargeya S."/>
            <person name="Fitzgerald M."/>
            <person name="Haas B."/>
            <person name="Abouelleil A."/>
            <person name="Alvarado L."/>
            <person name="Arachchi H.M."/>
            <person name="Berlin A."/>
            <person name="Brown A."/>
            <person name="Chapman S.B."/>
            <person name="Chen Z."/>
            <person name="Dunbar C."/>
            <person name="Freedman E."/>
            <person name="Gearin G."/>
            <person name="Goldberg J."/>
            <person name="Griggs A."/>
            <person name="Gujja S."/>
            <person name="Heiman D."/>
            <person name="Howarth C."/>
            <person name="Larson L."/>
            <person name="Lui A."/>
            <person name="MacDonald P.J.P."/>
            <person name="Montmayeur A."/>
            <person name="Murphy C."/>
            <person name="Neiman D."/>
            <person name="Pearson M."/>
            <person name="Priest M."/>
            <person name="Roberts A."/>
            <person name="Saif S."/>
            <person name="Shea T."/>
            <person name="Shenoy N."/>
            <person name="Sisk P."/>
            <person name="Stolte C."/>
            <person name="Sykes S."/>
            <person name="Wortman J."/>
            <person name="Nusbaum C."/>
            <person name="Birren B."/>
        </authorList>
    </citation>
    <scope>NUCLEOTIDE SEQUENCE [LARGE SCALE GENOMIC DNA]</scope>
    <source>
        <strain evidence="2">HDV247</strain>
    </source>
</reference>
<keyword evidence="1" id="KW-0472">Membrane</keyword>
<protein>
    <submittedName>
        <fullName evidence="2">Uncharacterized protein</fullName>
    </submittedName>
</protein>
<keyword evidence="1" id="KW-1133">Transmembrane helix</keyword>
<organism evidence="2">
    <name type="scientific">Fusarium oxysporum f. sp. pisi HDV247</name>
    <dbReference type="NCBI Taxonomy" id="1080344"/>
    <lineage>
        <taxon>Eukaryota</taxon>
        <taxon>Fungi</taxon>
        <taxon>Dikarya</taxon>
        <taxon>Ascomycota</taxon>
        <taxon>Pezizomycotina</taxon>
        <taxon>Sordariomycetes</taxon>
        <taxon>Hypocreomycetidae</taxon>
        <taxon>Hypocreales</taxon>
        <taxon>Nectriaceae</taxon>
        <taxon>Fusarium</taxon>
        <taxon>Fusarium oxysporum species complex</taxon>
    </lineage>
</organism>
<evidence type="ECO:0000256" key="1">
    <source>
        <dbReference type="SAM" id="Phobius"/>
    </source>
</evidence>